<evidence type="ECO:0000256" key="4">
    <source>
        <dbReference type="ARBA" id="ARBA00012483"/>
    </source>
</evidence>
<dbReference type="AlphaFoldDB" id="A0A6I9RGV4"/>
<evidence type="ECO:0000256" key="7">
    <source>
        <dbReference type="ARBA" id="ARBA00022723"/>
    </source>
</evidence>
<gene>
    <name evidence="20" type="primary">LOC105048778</name>
</gene>
<comment type="pathway">
    <text evidence="3">Protein modification; protein ubiquitination.</text>
</comment>
<dbReference type="PROSITE" id="PS50089">
    <property type="entry name" value="ZF_RING_2"/>
    <property type="match status" value="1"/>
</dbReference>
<evidence type="ECO:0000256" key="14">
    <source>
        <dbReference type="PROSITE-ProRule" id="PRU00175"/>
    </source>
</evidence>
<evidence type="ECO:0000256" key="2">
    <source>
        <dbReference type="ARBA" id="ARBA00004167"/>
    </source>
</evidence>
<keyword evidence="5" id="KW-0808">Transferase</keyword>
<proteinExistence type="inferred from homology"/>
<evidence type="ECO:0000256" key="10">
    <source>
        <dbReference type="ARBA" id="ARBA00022833"/>
    </source>
</evidence>
<dbReference type="SMART" id="SM00184">
    <property type="entry name" value="RING"/>
    <property type="match status" value="1"/>
</dbReference>
<keyword evidence="10" id="KW-0862">Zinc</keyword>
<feature type="compositionally biased region" description="Low complexity" evidence="15">
    <location>
        <begin position="349"/>
        <end position="367"/>
    </location>
</feature>
<keyword evidence="9" id="KW-0833">Ubl conjugation pathway</keyword>
<evidence type="ECO:0000256" key="6">
    <source>
        <dbReference type="ARBA" id="ARBA00022692"/>
    </source>
</evidence>
<dbReference type="GO" id="GO:0016020">
    <property type="term" value="C:membrane"/>
    <property type="evidence" value="ECO:0007669"/>
    <property type="project" value="UniProtKB-SubCell"/>
</dbReference>
<dbReference type="EC" id="2.3.2.27" evidence="4"/>
<feature type="region of interest" description="Disordered" evidence="15">
    <location>
        <begin position="323"/>
        <end position="367"/>
    </location>
</feature>
<feature type="compositionally biased region" description="Acidic residues" evidence="15">
    <location>
        <begin position="208"/>
        <end position="220"/>
    </location>
</feature>
<evidence type="ECO:0000256" key="9">
    <source>
        <dbReference type="ARBA" id="ARBA00022786"/>
    </source>
</evidence>
<keyword evidence="17" id="KW-0732">Signal</keyword>
<dbReference type="PANTHER" id="PTHR14155">
    <property type="entry name" value="RING FINGER DOMAIN-CONTAINING"/>
    <property type="match status" value="1"/>
</dbReference>
<feature type="compositionally biased region" description="Low complexity" evidence="15">
    <location>
        <begin position="187"/>
        <end position="197"/>
    </location>
</feature>
<evidence type="ECO:0000256" key="5">
    <source>
        <dbReference type="ARBA" id="ARBA00022679"/>
    </source>
</evidence>
<dbReference type="Pfam" id="PF13639">
    <property type="entry name" value="zf-RING_2"/>
    <property type="match status" value="1"/>
</dbReference>
<keyword evidence="12 16" id="KW-0472">Membrane</keyword>
<comment type="catalytic activity">
    <reaction evidence="1">
        <text>S-ubiquitinyl-[E2 ubiquitin-conjugating enzyme]-L-cysteine + [acceptor protein]-L-lysine = [E2 ubiquitin-conjugating enzyme]-L-cysteine + N(6)-ubiquitinyl-[acceptor protein]-L-lysine.</text>
        <dbReference type="EC" id="2.3.2.27"/>
    </reaction>
</comment>
<evidence type="ECO:0000259" key="18">
    <source>
        <dbReference type="PROSITE" id="PS50089"/>
    </source>
</evidence>
<evidence type="ECO:0000256" key="15">
    <source>
        <dbReference type="SAM" id="MobiDB-lite"/>
    </source>
</evidence>
<protein>
    <recommendedName>
        <fullName evidence="4">RING-type E3 ubiquitin transferase</fullName>
        <ecNumber evidence="4">2.3.2.27</ecNumber>
    </recommendedName>
</protein>
<keyword evidence="11 16" id="KW-1133">Transmembrane helix</keyword>
<feature type="compositionally biased region" description="Basic and acidic residues" evidence="15">
    <location>
        <begin position="236"/>
        <end position="250"/>
    </location>
</feature>
<dbReference type="RefSeq" id="XP_010926528.2">
    <property type="nucleotide sequence ID" value="XM_010928226.3"/>
</dbReference>
<evidence type="ECO:0000256" key="1">
    <source>
        <dbReference type="ARBA" id="ARBA00000900"/>
    </source>
</evidence>
<evidence type="ECO:0000313" key="19">
    <source>
        <dbReference type="Proteomes" id="UP000504607"/>
    </source>
</evidence>
<evidence type="ECO:0000313" key="20">
    <source>
        <dbReference type="RefSeq" id="XP_010926528.2"/>
    </source>
</evidence>
<comment type="similarity">
    <text evidence="13">Belongs to the RING-type zinc finger family. ATL subfamily.</text>
</comment>
<reference evidence="20" key="1">
    <citation type="submission" date="2025-08" db="UniProtKB">
        <authorList>
            <consortium name="RefSeq"/>
        </authorList>
    </citation>
    <scope>IDENTIFICATION</scope>
</reference>
<dbReference type="SUPFAM" id="SSF57850">
    <property type="entry name" value="RING/U-box"/>
    <property type="match status" value="1"/>
</dbReference>
<keyword evidence="6 16" id="KW-0812">Transmembrane</keyword>
<evidence type="ECO:0000256" key="8">
    <source>
        <dbReference type="ARBA" id="ARBA00022771"/>
    </source>
</evidence>
<keyword evidence="8 14" id="KW-0863">Zinc-finger</keyword>
<dbReference type="GO" id="GO:0008270">
    <property type="term" value="F:zinc ion binding"/>
    <property type="evidence" value="ECO:0007669"/>
    <property type="project" value="UniProtKB-KW"/>
</dbReference>
<evidence type="ECO:0000256" key="16">
    <source>
        <dbReference type="SAM" id="Phobius"/>
    </source>
</evidence>
<dbReference type="InterPro" id="IPR053238">
    <property type="entry name" value="RING-H2_zinc_finger"/>
</dbReference>
<evidence type="ECO:0000256" key="3">
    <source>
        <dbReference type="ARBA" id="ARBA00004906"/>
    </source>
</evidence>
<keyword evidence="7" id="KW-0479">Metal-binding</keyword>
<dbReference type="InParanoid" id="A0A6I9RGV4"/>
<feature type="signal peptide" evidence="17">
    <location>
        <begin position="1"/>
        <end position="36"/>
    </location>
</feature>
<organism evidence="19 20">
    <name type="scientific">Elaeis guineensis var. tenera</name>
    <name type="common">Oil palm</name>
    <dbReference type="NCBI Taxonomy" id="51953"/>
    <lineage>
        <taxon>Eukaryota</taxon>
        <taxon>Viridiplantae</taxon>
        <taxon>Streptophyta</taxon>
        <taxon>Embryophyta</taxon>
        <taxon>Tracheophyta</taxon>
        <taxon>Spermatophyta</taxon>
        <taxon>Magnoliopsida</taxon>
        <taxon>Liliopsida</taxon>
        <taxon>Arecaceae</taxon>
        <taxon>Arecoideae</taxon>
        <taxon>Cocoseae</taxon>
        <taxon>Elaeidinae</taxon>
        <taxon>Elaeis</taxon>
    </lineage>
</organism>
<feature type="region of interest" description="Disordered" evidence="15">
    <location>
        <begin position="271"/>
        <end position="295"/>
    </location>
</feature>
<accession>A0A6I9RGV4</accession>
<dbReference type="FunFam" id="3.30.40.10:FF:000187">
    <property type="entry name" value="E3 ubiquitin-protein ligase ATL6"/>
    <property type="match status" value="1"/>
</dbReference>
<dbReference type="Proteomes" id="UP000504607">
    <property type="component" value="Chromosome 7"/>
</dbReference>
<dbReference type="OrthoDB" id="8062037at2759"/>
<dbReference type="PANTHER" id="PTHR14155:SF263">
    <property type="entry name" value="E3 UBIQUITIN-PROTEIN LIGASE ATL6"/>
    <property type="match status" value="1"/>
</dbReference>
<evidence type="ECO:0000256" key="17">
    <source>
        <dbReference type="SAM" id="SignalP"/>
    </source>
</evidence>
<evidence type="ECO:0000256" key="11">
    <source>
        <dbReference type="ARBA" id="ARBA00022989"/>
    </source>
</evidence>
<feature type="domain" description="RING-type" evidence="18">
    <location>
        <begin position="135"/>
        <end position="177"/>
    </location>
</feature>
<comment type="subcellular location">
    <subcellularLocation>
        <location evidence="2">Membrane</location>
        <topology evidence="2">Single-pass membrane protein</topology>
    </subcellularLocation>
</comment>
<dbReference type="CDD" id="cd16461">
    <property type="entry name" value="RING-H2_EL5-like"/>
    <property type="match status" value="1"/>
</dbReference>
<feature type="chain" id="PRO_5027079824" description="RING-type E3 ubiquitin transferase" evidence="17">
    <location>
        <begin position="37"/>
        <end position="367"/>
    </location>
</feature>
<dbReference type="InterPro" id="IPR001841">
    <property type="entry name" value="Znf_RING"/>
</dbReference>
<dbReference type="InterPro" id="IPR013083">
    <property type="entry name" value="Znf_RING/FYVE/PHD"/>
</dbReference>
<keyword evidence="19" id="KW-1185">Reference proteome</keyword>
<evidence type="ECO:0000256" key="13">
    <source>
        <dbReference type="ARBA" id="ARBA00024209"/>
    </source>
</evidence>
<feature type="transmembrane region" description="Helical" evidence="16">
    <location>
        <begin position="60"/>
        <end position="79"/>
    </location>
</feature>
<sequence>MAKNRSRPIGAPPSILLPMLLVVALMLLLTPRGADAQRPAPNYDGSYGTYNANVSSSLAILIVFLICAFFFAGALTVYFHRCAGDNYAFSAAAAGGAGGRAARRGLDPAVLESFPTMAYAAVKKVEGGKFGALECAVCLAEFSDDDTLRLLPKCCHVFHRECIDAWFASHVTCPVCRSNLADPEVAAEAEATTDGGAPVPPDHVAIDLEGEDREPDEPDLELTARPKPPTGKFRRWHSEGRSAEGVHDRHTLRLPEHVQRELAASVRLRRAQSVTGYPGSGEAGSRRGNRGSGGRSGWMGWSDRWVFFLRTFSGRWMGEGEAAEGSSKRVFPAAGDPLDGVVGDGGEKSGSTTDVVESSSTGGVESV</sequence>
<evidence type="ECO:0000256" key="12">
    <source>
        <dbReference type="ARBA" id="ARBA00023136"/>
    </source>
</evidence>
<feature type="region of interest" description="Disordered" evidence="15">
    <location>
        <begin position="187"/>
        <end position="250"/>
    </location>
</feature>
<name>A0A6I9RGV4_ELAGV</name>
<dbReference type="Gene3D" id="3.30.40.10">
    <property type="entry name" value="Zinc/RING finger domain, C3HC4 (zinc finger)"/>
    <property type="match status" value="1"/>
</dbReference>
<dbReference type="GO" id="GO:0061630">
    <property type="term" value="F:ubiquitin protein ligase activity"/>
    <property type="evidence" value="ECO:0007669"/>
    <property type="project" value="UniProtKB-EC"/>
</dbReference>